<feature type="transmembrane region" description="Helical" evidence="7">
    <location>
        <begin position="23"/>
        <end position="41"/>
    </location>
</feature>
<feature type="transmembrane region" description="Helical" evidence="7">
    <location>
        <begin position="345"/>
        <end position="366"/>
    </location>
</feature>
<dbReference type="GO" id="GO:0016020">
    <property type="term" value="C:membrane"/>
    <property type="evidence" value="ECO:0007669"/>
    <property type="project" value="UniProtKB-SubCell"/>
</dbReference>
<protein>
    <submittedName>
        <fullName evidence="10">Inner membrane protein YbaL</fullName>
    </submittedName>
</protein>
<dbReference type="Pfam" id="PF02254">
    <property type="entry name" value="TrkA_N"/>
    <property type="match status" value="1"/>
</dbReference>
<evidence type="ECO:0000259" key="8">
    <source>
        <dbReference type="Pfam" id="PF00999"/>
    </source>
</evidence>
<dbReference type="GO" id="GO:0006813">
    <property type="term" value="P:potassium ion transport"/>
    <property type="evidence" value="ECO:0007669"/>
    <property type="project" value="InterPro"/>
</dbReference>
<evidence type="ECO:0000256" key="3">
    <source>
        <dbReference type="ARBA" id="ARBA00022448"/>
    </source>
</evidence>
<feature type="transmembrane region" description="Helical" evidence="7">
    <location>
        <begin position="233"/>
        <end position="253"/>
    </location>
</feature>
<feature type="transmembrane region" description="Helical" evidence="7">
    <location>
        <begin position="164"/>
        <end position="186"/>
    </location>
</feature>
<evidence type="ECO:0000256" key="5">
    <source>
        <dbReference type="ARBA" id="ARBA00022989"/>
    </source>
</evidence>
<feature type="transmembrane region" description="Helical" evidence="7">
    <location>
        <begin position="372"/>
        <end position="392"/>
    </location>
</feature>
<keyword evidence="6 7" id="KW-0472">Membrane</keyword>
<dbReference type="InterPro" id="IPR036291">
    <property type="entry name" value="NAD(P)-bd_dom_sf"/>
</dbReference>
<comment type="caution">
    <text evidence="10">The sequence shown here is derived from an EMBL/GenBank/DDBJ whole genome shotgun (WGS) entry which is preliminary data.</text>
</comment>
<dbReference type="GO" id="GO:0015297">
    <property type="term" value="F:antiporter activity"/>
    <property type="evidence" value="ECO:0007669"/>
    <property type="project" value="InterPro"/>
</dbReference>
<evidence type="ECO:0000313" key="11">
    <source>
        <dbReference type="Proteomes" id="UP000248857"/>
    </source>
</evidence>
<dbReference type="GO" id="GO:1902600">
    <property type="term" value="P:proton transmembrane transport"/>
    <property type="evidence" value="ECO:0007669"/>
    <property type="project" value="InterPro"/>
</dbReference>
<feature type="transmembrane region" description="Helical" evidence="7">
    <location>
        <begin position="132"/>
        <end position="152"/>
    </location>
</feature>
<feature type="domain" description="RCK N-terminal" evidence="9">
    <location>
        <begin position="430"/>
        <end position="545"/>
    </location>
</feature>
<evidence type="ECO:0000256" key="1">
    <source>
        <dbReference type="ARBA" id="ARBA00004141"/>
    </source>
</evidence>
<evidence type="ECO:0000256" key="7">
    <source>
        <dbReference type="SAM" id="Phobius"/>
    </source>
</evidence>
<dbReference type="EMBL" id="PQWO01000016">
    <property type="protein sequence ID" value="PZD71538.1"/>
    <property type="molecule type" value="Genomic_DNA"/>
</dbReference>
<gene>
    <name evidence="10" type="primary">ybaL</name>
    <name evidence="10" type="ORF">C1752_06158</name>
</gene>
<keyword evidence="11" id="KW-1185">Reference proteome</keyword>
<feature type="transmembrane region" description="Helical" evidence="7">
    <location>
        <begin position="74"/>
        <end position="91"/>
    </location>
</feature>
<evidence type="ECO:0000259" key="9">
    <source>
        <dbReference type="Pfam" id="PF02254"/>
    </source>
</evidence>
<dbReference type="SUPFAM" id="SSF51735">
    <property type="entry name" value="NAD(P)-binding Rossmann-fold domains"/>
    <property type="match status" value="1"/>
</dbReference>
<keyword evidence="4 7" id="KW-0812">Transmembrane</keyword>
<evidence type="ECO:0000313" key="10">
    <source>
        <dbReference type="EMBL" id="PZD71538.1"/>
    </source>
</evidence>
<feature type="domain" description="Cation/H+ exchanger transmembrane" evidence="8">
    <location>
        <begin position="32"/>
        <end position="386"/>
    </location>
</feature>
<keyword evidence="5 7" id="KW-1133">Transmembrane helix</keyword>
<accession>A0A2W1JCF1</accession>
<feature type="transmembrane region" description="Helical" evidence="7">
    <location>
        <begin position="98"/>
        <end position="120"/>
    </location>
</feature>
<proteinExistence type="inferred from homology"/>
<evidence type="ECO:0000256" key="2">
    <source>
        <dbReference type="ARBA" id="ARBA00005551"/>
    </source>
</evidence>
<comment type="similarity">
    <text evidence="2">Belongs to the monovalent cation:proton antiporter 2 (CPA2) transporter (TC 2.A.37) family.</text>
</comment>
<name>A0A2W1JCF1_9CYAN</name>
<evidence type="ECO:0000256" key="6">
    <source>
        <dbReference type="ARBA" id="ARBA00023136"/>
    </source>
</evidence>
<feature type="transmembrane region" description="Helical" evidence="7">
    <location>
        <begin position="48"/>
        <end position="68"/>
    </location>
</feature>
<feature type="transmembrane region" description="Helical" evidence="7">
    <location>
        <begin position="198"/>
        <end position="221"/>
    </location>
</feature>
<keyword evidence="3" id="KW-0813">Transport</keyword>
<dbReference type="InterPro" id="IPR038770">
    <property type="entry name" value="Na+/solute_symporter_sf"/>
</dbReference>
<dbReference type="Pfam" id="PF00999">
    <property type="entry name" value="Na_H_Exchanger"/>
    <property type="match status" value="1"/>
</dbReference>
<feature type="transmembrane region" description="Helical" evidence="7">
    <location>
        <begin position="287"/>
        <end position="306"/>
    </location>
</feature>
<feature type="transmembrane region" description="Helical" evidence="7">
    <location>
        <begin position="312"/>
        <end position="333"/>
    </location>
</feature>
<dbReference type="InterPro" id="IPR003148">
    <property type="entry name" value="RCK_N"/>
</dbReference>
<dbReference type="Gene3D" id="3.40.50.720">
    <property type="entry name" value="NAD(P)-binding Rossmann-like Domain"/>
    <property type="match status" value="1"/>
</dbReference>
<dbReference type="Gene3D" id="1.20.1530.20">
    <property type="match status" value="1"/>
</dbReference>
<dbReference type="AlphaFoldDB" id="A0A2W1JCF1"/>
<dbReference type="Proteomes" id="UP000248857">
    <property type="component" value="Unassembled WGS sequence"/>
</dbReference>
<dbReference type="InterPro" id="IPR006153">
    <property type="entry name" value="Cation/H_exchanger_TM"/>
</dbReference>
<organism evidence="10 11">
    <name type="scientific">Acaryochloris thomasi RCC1774</name>
    <dbReference type="NCBI Taxonomy" id="1764569"/>
    <lineage>
        <taxon>Bacteria</taxon>
        <taxon>Bacillati</taxon>
        <taxon>Cyanobacteriota</taxon>
        <taxon>Cyanophyceae</taxon>
        <taxon>Acaryochloridales</taxon>
        <taxon>Acaryochloridaceae</taxon>
        <taxon>Acaryochloris</taxon>
        <taxon>Acaryochloris thomasi</taxon>
    </lineage>
</organism>
<evidence type="ECO:0000256" key="4">
    <source>
        <dbReference type="ARBA" id="ARBA00022692"/>
    </source>
</evidence>
<reference evidence="10 11" key="1">
    <citation type="journal article" date="2018" name="Sci. Rep.">
        <title>A novel species of the marine cyanobacterium Acaryochloris with a unique pigment content and lifestyle.</title>
        <authorList>
            <person name="Partensky F."/>
            <person name="Six C."/>
            <person name="Ratin M."/>
            <person name="Garczarek L."/>
            <person name="Vaulot D."/>
            <person name="Probert I."/>
            <person name="Calteau A."/>
            <person name="Gourvil P."/>
            <person name="Marie D."/>
            <person name="Grebert T."/>
            <person name="Bouchier C."/>
            <person name="Le Panse S."/>
            <person name="Gachenot M."/>
            <person name="Rodriguez F."/>
            <person name="Garrido J.L."/>
        </authorList>
    </citation>
    <scope>NUCLEOTIDE SEQUENCE [LARGE SCALE GENOMIC DNA]</scope>
    <source>
        <strain evidence="10 11">RCC1774</strain>
    </source>
</reference>
<dbReference type="PANTHER" id="PTHR42751:SF3">
    <property type="entry name" value="SODIUM_GLUTAMATE SYMPORTER"/>
    <property type="match status" value="1"/>
</dbReference>
<comment type="subcellular location">
    <subcellularLocation>
        <location evidence="1">Membrane</location>
        <topology evidence="1">Multi-pass membrane protein</topology>
    </subcellularLocation>
</comment>
<dbReference type="PANTHER" id="PTHR42751">
    <property type="entry name" value="SODIUM/HYDROGEN EXCHANGER FAMILY/TRKA DOMAIN PROTEIN"/>
    <property type="match status" value="1"/>
</dbReference>
<sequence length="564" mass="61116">MIWADLLFANFFVSLMLQFSNPYYEIAAILTIAAGVGALAVRLRQPLIIAFIAVGILVGPAGLRWVASTDEVELFAKLGITLLLFVVGLKLDPHEIRAVGPVAIATATGQIILTGGIGYLMGLGLGLNNIEAFYVATALTFSSTIIIVKLLSDQREIDSLHGRIAVGVLIVQDITVIAVMIALTALTGDEGTVSLGQTIVEVLLKGAAFLGAIALFTRYILPRLLHSVARSPELLVLVAITWTVALAAEADTLGFSKEVGAFLAGVAIASTPYRVPISSRLVSLRDFLLLFFFIELGVNIDLQYLGQQVIPALIFSAFILLGKPLMVVVLMSIMGYRKYTSALTGLALSQISEFSLILASLGVGLGQIDKRILGLITLIGLITMGLSSYMIIYSHVIYPRLANWLDLLERKVIHPHHYEDPDSEWTPVDFIVFGLGRYGGSVVHDLCESGFTVLGVDFDPEVVSFWNRQGLRTLYGDADDPELAALLPLKETRWIVSTVPRCDVGLALLHTLQHHDYKGSVALTSHSQRDEEILLSAGANKVLLPFRDAAKEAARMLTHIEMSS</sequence>